<feature type="domain" description="Tryptophan synthase beta chain-like PALP" evidence="4">
    <location>
        <begin position="2"/>
        <end position="307"/>
    </location>
</feature>
<dbReference type="Pfam" id="PF00291">
    <property type="entry name" value="PALP"/>
    <property type="match status" value="1"/>
</dbReference>
<dbReference type="GO" id="GO:0030170">
    <property type="term" value="F:pyridoxal phosphate binding"/>
    <property type="evidence" value="ECO:0007669"/>
    <property type="project" value="InterPro"/>
</dbReference>
<dbReference type="GO" id="GO:0009097">
    <property type="term" value="P:isoleucine biosynthetic process"/>
    <property type="evidence" value="ECO:0007669"/>
    <property type="project" value="TreeGrafter"/>
</dbReference>
<organism evidence="5 6">
    <name type="scientific">Sulfobacillus harzensis</name>
    <dbReference type="NCBI Taxonomy" id="2729629"/>
    <lineage>
        <taxon>Bacteria</taxon>
        <taxon>Bacillati</taxon>
        <taxon>Bacillota</taxon>
        <taxon>Clostridia</taxon>
        <taxon>Eubacteriales</taxon>
        <taxon>Clostridiales Family XVII. Incertae Sedis</taxon>
        <taxon>Sulfobacillus</taxon>
    </lineage>
</organism>
<evidence type="ECO:0000256" key="1">
    <source>
        <dbReference type="ARBA" id="ARBA00001933"/>
    </source>
</evidence>
<dbReference type="Gene3D" id="3.40.50.1100">
    <property type="match status" value="2"/>
</dbReference>
<dbReference type="GO" id="GO:0003941">
    <property type="term" value="F:L-serine ammonia-lyase activity"/>
    <property type="evidence" value="ECO:0007669"/>
    <property type="project" value="TreeGrafter"/>
</dbReference>
<dbReference type="InterPro" id="IPR000634">
    <property type="entry name" value="Ser/Thr_deHydtase_PyrdxlP-BS"/>
</dbReference>
<keyword evidence="6" id="KW-1185">Reference proteome</keyword>
<dbReference type="SUPFAM" id="SSF53686">
    <property type="entry name" value="Tryptophan synthase beta subunit-like PLP-dependent enzymes"/>
    <property type="match status" value="1"/>
</dbReference>
<dbReference type="GO" id="GO:0006565">
    <property type="term" value="P:L-serine catabolic process"/>
    <property type="evidence" value="ECO:0007669"/>
    <property type="project" value="TreeGrafter"/>
</dbReference>
<keyword evidence="2" id="KW-0663">Pyridoxal phosphate</keyword>
<comment type="caution">
    <text evidence="5">The sequence shown here is derived from an EMBL/GenBank/DDBJ whole genome shotgun (WGS) entry which is preliminary data.</text>
</comment>
<dbReference type="InterPro" id="IPR001926">
    <property type="entry name" value="TrpB-like_PALP"/>
</dbReference>
<proteinExistence type="predicted"/>
<dbReference type="InterPro" id="IPR036052">
    <property type="entry name" value="TrpB-like_PALP_sf"/>
</dbReference>
<dbReference type="PANTHER" id="PTHR48078:SF6">
    <property type="entry name" value="L-THREONINE DEHYDRATASE CATABOLIC TDCB"/>
    <property type="match status" value="1"/>
</dbReference>
<evidence type="ECO:0000313" key="6">
    <source>
        <dbReference type="Proteomes" id="UP000533476"/>
    </source>
</evidence>
<dbReference type="EMBL" id="JABBVZ010000189">
    <property type="protein sequence ID" value="NMP24981.1"/>
    <property type="molecule type" value="Genomic_DNA"/>
</dbReference>
<reference evidence="5 6" key="1">
    <citation type="submission" date="2020-04" db="EMBL/GenBank/DDBJ databases">
        <authorList>
            <person name="Zhang R."/>
            <person name="Schippers A."/>
        </authorList>
    </citation>
    <scope>NUCLEOTIDE SEQUENCE [LARGE SCALE GENOMIC DNA]</scope>
    <source>
        <strain evidence="5 6">DSM 109850</strain>
    </source>
</reference>
<protein>
    <submittedName>
        <fullName evidence="5">Pyridoxal-phosphate dependent enzyme</fullName>
    </submittedName>
</protein>
<comment type="cofactor">
    <cofactor evidence="1">
        <name>pyridoxal 5'-phosphate</name>
        <dbReference type="ChEBI" id="CHEBI:597326"/>
    </cofactor>
</comment>
<gene>
    <name evidence="5" type="ORF">HIJ39_21985</name>
</gene>
<dbReference type="Proteomes" id="UP000533476">
    <property type="component" value="Unassembled WGS sequence"/>
</dbReference>
<dbReference type="InterPro" id="IPR050147">
    <property type="entry name" value="Ser/Thr_Dehydratase"/>
</dbReference>
<evidence type="ECO:0000256" key="3">
    <source>
        <dbReference type="ARBA" id="ARBA00023239"/>
    </source>
</evidence>
<evidence type="ECO:0000256" key="2">
    <source>
        <dbReference type="ARBA" id="ARBA00022898"/>
    </source>
</evidence>
<accession>A0A7Y0L880</accession>
<dbReference type="PANTHER" id="PTHR48078">
    <property type="entry name" value="THREONINE DEHYDRATASE, MITOCHONDRIAL-RELATED"/>
    <property type="match status" value="1"/>
</dbReference>
<dbReference type="GO" id="GO:0006567">
    <property type="term" value="P:L-threonine catabolic process"/>
    <property type="evidence" value="ECO:0007669"/>
    <property type="project" value="TreeGrafter"/>
</dbReference>
<evidence type="ECO:0000313" key="5">
    <source>
        <dbReference type="EMBL" id="NMP24981.1"/>
    </source>
</evidence>
<keyword evidence="3" id="KW-0456">Lyase</keyword>
<evidence type="ECO:0000259" key="4">
    <source>
        <dbReference type="Pfam" id="PF00291"/>
    </source>
</evidence>
<dbReference type="RefSeq" id="WP_169103183.1">
    <property type="nucleotide sequence ID" value="NZ_JABBVZ010000189.1"/>
</dbReference>
<dbReference type="GO" id="GO:0004794">
    <property type="term" value="F:threonine deaminase activity"/>
    <property type="evidence" value="ECO:0007669"/>
    <property type="project" value="TreeGrafter"/>
</dbReference>
<sequence length="312" mass="32895">MTPLQHAERLRIHFGLTHLWVKNETVSLSGSFKDRGAVVAIREALSGGFRRVVTASSGNAGAAIAAHAARAGLGATVLVDPAAPPAKLRQIRAYGADIMVVDGLFNQPSDTFIEQISRIARDMDAYLAFFWEPVNQAIIQGFEVIAEEIVSQLGQAPDVVIIPTGGGDHLVAHARAYIRLWRRGVTAFVPQLVAVQPEGASPLVDAVRNDSPKVEYRPNPTTVASGLRVAFSGNHALQVLRDATGTRAKHLATTVSDADIQMAQTLLGTFEGLWMEPSGAAGVGALPSLVAGGEIATDATIVAVLTGAGWKD</sequence>
<name>A0A7Y0L880_9FIRM</name>
<dbReference type="PROSITE" id="PS00165">
    <property type="entry name" value="DEHYDRATASE_SER_THR"/>
    <property type="match status" value="1"/>
</dbReference>
<dbReference type="AlphaFoldDB" id="A0A7Y0L880"/>